<proteinExistence type="predicted"/>
<dbReference type="EMBL" id="MU853223">
    <property type="protein sequence ID" value="KAK4129716.1"/>
    <property type="molecule type" value="Genomic_DNA"/>
</dbReference>
<dbReference type="InterPro" id="IPR051478">
    <property type="entry name" value="Beta-lactamase-like_AB/R"/>
</dbReference>
<sequence length="548" mass="58281">MALRHLVLVAFAGLGLSQNCPIFGPAYPEVPASAPALTAAKMAIQDEIAGALAGGQLDNGTAFGVQVFLRHSDKTLFEYYHGPVGPDTLFRVASISKVIAVYTTLAALGDKHWHDPVTKYIPELAQDKARNPVYDIDWSDVTLGALASHMGGIPRDYALGDLAPYLPEGGPGLPVLNDSEKIQCGTVGLRPCTRDEAFAKITRQYPIAPSDHTPAYSTMAFQLLGYAVEKIAGTRFPSLVQKKLLKPLKLNRTFLTKPNDTKALVLDGWDTEFGDEAPGSGYYSTPSDLTALGRSILSSALLPPSTTRRWLKPVSHTARLSLSIGRPWEIMRLAVPISTTPPLNTTRIVDLYTKQGAMGPYMTLLALSPDYGIGFVVNVGGPSAGATYNLLLEKLSAVWLSAAEQAGREQAGATYAGNYTLPEQEEEGSDVVEVRVSEGEPGLEVSRLVSNGSDVMAVVGGLVGVPQGARVGAWLYPVGLAGGNKIAFRASLGVKGVAVGETCSSWGSLDMIKYGGLPADVFVFELKDGKAVAVEVPVLKKTLRRDGK</sequence>
<gene>
    <name evidence="4" type="ORF">N657DRAFT_587943</name>
</gene>
<dbReference type="AlphaFoldDB" id="A0AAN6UBX7"/>
<organism evidence="4 5">
    <name type="scientific">Parathielavia appendiculata</name>
    <dbReference type="NCBI Taxonomy" id="2587402"/>
    <lineage>
        <taxon>Eukaryota</taxon>
        <taxon>Fungi</taxon>
        <taxon>Dikarya</taxon>
        <taxon>Ascomycota</taxon>
        <taxon>Pezizomycotina</taxon>
        <taxon>Sordariomycetes</taxon>
        <taxon>Sordariomycetidae</taxon>
        <taxon>Sordariales</taxon>
        <taxon>Chaetomiaceae</taxon>
        <taxon>Parathielavia</taxon>
    </lineage>
</organism>
<keyword evidence="5" id="KW-1185">Reference proteome</keyword>
<name>A0AAN6UBX7_9PEZI</name>
<dbReference type="Pfam" id="PF26335">
    <property type="entry name" value="ARB_00930_C"/>
    <property type="match status" value="1"/>
</dbReference>
<dbReference type="Gene3D" id="3.40.710.10">
    <property type="entry name" value="DD-peptidase/beta-lactamase superfamily"/>
    <property type="match status" value="1"/>
</dbReference>
<evidence type="ECO:0000259" key="2">
    <source>
        <dbReference type="Pfam" id="PF00144"/>
    </source>
</evidence>
<keyword evidence="1" id="KW-0732">Signal</keyword>
<dbReference type="InterPro" id="IPR001466">
    <property type="entry name" value="Beta-lactam-related"/>
</dbReference>
<feature type="chain" id="PRO_5042935707" evidence="1">
    <location>
        <begin position="18"/>
        <end position="548"/>
    </location>
</feature>
<reference evidence="4" key="1">
    <citation type="journal article" date="2023" name="Mol. Phylogenet. Evol.">
        <title>Genome-scale phylogeny and comparative genomics of the fungal order Sordariales.</title>
        <authorList>
            <person name="Hensen N."/>
            <person name="Bonometti L."/>
            <person name="Westerberg I."/>
            <person name="Brannstrom I.O."/>
            <person name="Guillou S."/>
            <person name="Cros-Aarteil S."/>
            <person name="Calhoun S."/>
            <person name="Haridas S."/>
            <person name="Kuo A."/>
            <person name="Mondo S."/>
            <person name="Pangilinan J."/>
            <person name="Riley R."/>
            <person name="LaButti K."/>
            <person name="Andreopoulos B."/>
            <person name="Lipzen A."/>
            <person name="Chen C."/>
            <person name="Yan M."/>
            <person name="Daum C."/>
            <person name="Ng V."/>
            <person name="Clum A."/>
            <person name="Steindorff A."/>
            <person name="Ohm R.A."/>
            <person name="Martin F."/>
            <person name="Silar P."/>
            <person name="Natvig D.O."/>
            <person name="Lalanne C."/>
            <person name="Gautier V."/>
            <person name="Ament-Velasquez S.L."/>
            <person name="Kruys A."/>
            <person name="Hutchinson M.I."/>
            <person name="Powell A.J."/>
            <person name="Barry K."/>
            <person name="Miller A.N."/>
            <person name="Grigoriev I.V."/>
            <person name="Debuchy R."/>
            <person name="Gladieux P."/>
            <person name="Hiltunen Thoren M."/>
            <person name="Johannesson H."/>
        </authorList>
    </citation>
    <scope>NUCLEOTIDE SEQUENCE</scope>
    <source>
        <strain evidence="4">CBS 731.68</strain>
    </source>
</reference>
<comment type="caution">
    <text evidence="4">The sequence shown here is derived from an EMBL/GenBank/DDBJ whole genome shotgun (WGS) entry which is preliminary data.</text>
</comment>
<dbReference type="Pfam" id="PF00144">
    <property type="entry name" value="Beta-lactamase"/>
    <property type="match status" value="1"/>
</dbReference>
<dbReference type="PANTHER" id="PTHR22935">
    <property type="entry name" value="PENICILLIN-BINDING PROTEIN"/>
    <property type="match status" value="1"/>
</dbReference>
<dbReference type="GeneID" id="87826598"/>
<dbReference type="RefSeq" id="XP_062653487.1">
    <property type="nucleotide sequence ID" value="XM_062789828.1"/>
</dbReference>
<evidence type="ECO:0000259" key="3">
    <source>
        <dbReference type="Pfam" id="PF26335"/>
    </source>
</evidence>
<dbReference type="SUPFAM" id="SSF56601">
    <property type="entry name" value="beta-lactamase/transpeptidase-like"/>
    <property type="match status" value="1"/>
</dbReference>
<protein>
    <submittedName>
        <fullName evidence="4">Beta-lactamase/transpeptidase-like protein</fullName>
    </submittedName>
</protein>
<feature type="signal peptide" evidence="1">
    <location>
        <begin position="1"/>
        <end position="17"/>
    </location>
</feature>
<accession>A0AAN6UBX7</accession>
<evidence type="ECO:0000313" key="5">
    <source>
        <dbReference type="Proteomes" id="UP001302602"/>
    </source>
</evidence>
<evidence type="ECO:0000256" key="1">
    <source>
        <dbReference type="SAM" id="SignalP"/>
    </source>
</evidence>
<dbReference type="PANTHER" id="PTHR22935:SF97">
    <property type="entry name" value="BETA-LACTAMASE-RELATED DOMAIN-CONTAINING PROTEIN"/>
    <property type="match status" value="1"/>
</dbReference>
<feature type="domain" description="Beta-lactamase-related" evidence="2">
    <location>
        <begin position="58"/>
        <end position="378"/>
    </location>
</feature>
<dbReference type="InterPro" id="IPR012338">
    <property type="entry name" value="Beta-lactam/transpept-like"/>
</dbReference>
<dbReference type="InterPro" id="IPR058664">
    <property type="entry name" value="ARB_00930-like_C"/>
</dbReference>
<dbReference type="Proteomes" id="UP001302602">
    <property type="component" value="Unassembled WGS sequence"/>
</dbReference>
<reference evidence="4" key="2">
    <citation type="submission" date="2023-05" db="EMBL/GenBank/DDBJ databases">
        <authorList>
            <consortium name="Lawrence Berkeley National Laboratory"/>
            <person name="Steindorff A."/>
            <person name="Hensen N."/>
            <person name="Bonometti L."/>
            <person name="Westerberg I."/>
            <person name="Brannstrom I.O."/>
            <person name="Guillou S."/>
            <person name="Cros-Aarteil S."/>
            <person name="Calhoun S."/>
            <person name="Haridas S."/>
            <person name="Kuo A."/>
            <person name="Mondo S."/>
            <person name="Pangilinan J."/>
            <person name="Riley R."/>
            <person name="Labutti K."/>
            <person name="Andreopoulos B."/>
            <person name="Lipzen A."/>
            <person name="Chen C."/>
            <person name="Yanf M."/>
            <person name="Daum C."/>
            <person name="Ng V."/>
            <person name="Clum A."/>
            <person name="Ohm R."/>
            <person name="Martin F."/>
            <person name="Silar P."/>
            <person name="Natvig D."/>
            <person name="Lalanne C."/>
            <person name="Gautier V."/>
            <person name="Ament-Velasquez S.L."/>
            <person name="Kruys A."/>
            <person name="Hutchinson M.I."/>
            <person name="Powell A.J."/>
            <person name="Barry K."/>
            <person name="Miller A.N."/>
            <person name="Grigoriev I.V."/>
            <person name="Debuchy R."/>
            <person name="Gladieux P."/>
            <person name="Thoren M.H."/>
            <person name="Johannesson H."/>
        </authorList>
    </citation>
    <scope>NUCLEOTIDE SEQUENCE</scope>
    <source>
        <strain evidence="4">CBS 731.68</strain>
    </source>
</reference>
<evidence type="ECO:0000313" key="4">
    <source>
        <dbReference type="EMBL" id="KAK4129716.1"/>
    </source>
</evidence>
<feature type="domain" description="Beta-lactamase-like ARB-00930-like C-terminal" evidence="3">
    <location>
        <begin position="408"/>
        <end position="545"/>
    </location>
</feature>